<keyword evidence="1" id="KW-0812">Transmembrane</keyword>
<keyword evidence="3" id="KW-1185">Reference proteome</keyword>
<gene>
    <name evidence="2" type="ORF">PtA15_9A558</name>
</gene>
<proteinExistence type="predicted"/>
<protein>
    <submittedName>
        <fullName evidence="2">Uncharacterized protein</fullName>
    </submittedName>
</protein>
<evidence type="ECO:0000313" key="2">
    <source>
        <dbReference type="EMBL" id="WAQ88431.1"/>
    </source>
</evidence>
<sequence length="279" mass="30135">MYSAPALIQPISAFLVTLSKPIHPTLFPFALFPILHAFRISVAYRSLNKQAGGATSVVANLAGFLLMAWGGSIISHILLNLPIPQLLSFSPVLLYATTHFCLPDIKNLPKLKTLDTIFPLVDALLRTTSIAAGVEACRTHPSPAIRESLSIQLFIGAVASSGGGISAQTLSVWEPSWRLNRPIFLQEGTMLASTDVWSGTLVAVIYGCLTASHPEYLRLMGLMYSSSITKSPLLSAIDAKATAASILALIYCWRVYNVHYSKALIAGAHKDTQDKSKKE</sequence>
<reference evidence="2" key="1">
    <citation type="submission" date="2022-10" db="EMBL/GenBank/DDBJ databases">
        <title>Puccinia triticina Genome sequencing and assembly.</title>
        <authorList>
            <person name="Li C."/>
        </authorList>
    </citation>
    <scope>NUCLEOTIDE SEQUENCE</scope>
    <source>
        <strain evidence="2">Pt15</strain>
    </source>
</reference>
<name>A0ABY7CT30_9BASI</name>
<dbReference type="Proteomes" id="UP001164743">
    <property type="component" value="Chromosome 9A"/>
</dbReference>
<dbReference type="EMBL" id="CP110429">
    <property type="protein sequence ID" value="WAQ88431.1"/>
    <property type="molecule type" value="Genomic_DNA"/>
</dbReference>
<evidence type="ECO:0000313" key="3">
    <source>
        <dbReference type="Proteomes" id="UP001164743"/>
    </source>
</evidence>
<evidence type="ECO:0000256" key="1">
    <source>
        <dbReference type="SAM" id="Phobius"/>
    </source>
</evidence>
<keyword evidence="1" id="KW-0472">Membrane</keyword>
<keyword evidence="1" id="KW-1133">Transmembrane helix</keyword>
<feature type="transmembrane region" description="Helical" evidence="1">
    <location>
        <begin position="29"/>
        <end position="47"/>
    </location>
</feature>
<dbReference type="GeneID" id="77813674"/>
<dbReference type="RefSeq" id="XP_053023986.1">
    <property type="nucleotide sequence ID" value="XM_053172779.1"/>
</dbReference>
<accession>A0ABY7CT30</accession>
<feature type="transmembrane region" description="Helical" evidence="1">
    <location>
        <begin position="59"/>
        <end position="79"/>
    </location>
</feature>
<organism evidence="2 3">
    <name type="scientific">Puccinia triticina</name>
    <dbReference type="NCBI Taxonomy" id="208348"/>
    <lineage>
        <taxon>Eukaryota</taxon>
        <taxon>Fungi</taxon>
        <taxon>Dikarya</taxon>
        <taxon>Basidiomycota</taxon>
        <taxon>Pucciniomycotina</taxon>
        <taxon>Pucciniomycetes</taxon>
        <taxon>Pucciniales</taxon>
        <taxon>Pucciniaceae</taxon>
        <taxon>Puccinia</taxon>
    </lineage>
</organism>